<dbReference type="InterPro" id="IPR026854">
    <property type="entry name" value="VPS13_N"/>
</dbReference>
<dbReference type="InterPro" id="IPR026847">
    <property type="entry name" value="VPS13"/>
</dbReference>
<name>A0A9Q1EK87_SYNKA</name>
<comment type="caution">
    <text evidence="9">The sequence shown here is derived from an EMBL/GenBank/DDBJ whole genome shotgun (WGS) entry which is preliminary data.</text>
</comment>
<feature type="region of interest" description="Disordered" evidence="4">
    <location>
        <begin position="1509"/>
        <end position="1540"/>
    </location>
</feature>
<gene>
    <name evidence="9" type="ORF">SKAU_G00348880</name>
</gene>
<dbReference type="Proteomes" id="UP001152622">
    <property type="component" value="Chromosome 16"/>
</dbReference>
<evidence type="ECO:0000259" key="5">
    <source>
        <dbReference type="Pfam" id="PF12624"/>
    </source>
</evidence>
<feature type="compositionally biased region" description="Basic and acidic residues" evidence="4">
    <location>
        <begin position="999"/>
        <end position="1011"/>
    </location>
</feature>
<dbReference type="Pfam" id="PF12624">
    <property type="entry name" value="VPS13_N"/>
    <property type="match status" value="1"/>
</dbReference>
<feature type="region of interest" description="Disordered" evidence="4">
    <location>
        <begin position="1856"/>
        <end position="1882"/>
    </location>
</feature>
<dbReference type="Pfam" id="PF25033">
    <property type="entry name" value="VPS13_M"/>
    <property type="match status" value="2"/>
</dbReference>
<feature type="domain" description="VPS13-like middle region" evidence="6">
    <location>
        <begin position="1044"/>
        <end position="1509"/>
    </location>
</feature>
<sequence length="3706" mass="412520">MVFESLVSDLLNRFIGDYVENLDKSQLKIGIWGGNVVLENLHVKENALSELDVPFIVKVGQVGKLTLKIPWKNLYSEAVVATLDGLYLLVVPGATIKYDAAKEEKYTQEAKQKELQRIEDALQMAARREKTQDEKKDTFAEKLATQIIKNLQVKITSIHIRYEDDVTDPQRPLSMGVTLGELSLQTTDENWKACILNEAAKIIYKLGRLECLCAYWNVHSPMFYRGSWDEIVDKLKAGISNKDQELKDYQYIFKPIFASAKICINPNAEIELKSPKANLYLEVQNIAFEMTKPQYLAMVDLLESVDCMVKNGPYRKYRPELPVRRNAKHWWKYVINSILEVHIRRFNQMWSWSHICKHRQTLKDYKLAYRAKLTQGKMKEDAEKQIQDMEKVLDVFNITLARQQAQMEVIRSGQKPVAKKAAAQKQGGGGFFSSFFGKKEGKKKEQEDSKESDSIDELMTADEKGKLYTAIGYSGSSHNLALPKQYVAVIVTFKLFRTSITVREESDVPEILKIQMIDLSTRISQRPGAQAIKVEAKLEHWYVTGLKQQGAVPSLIASVGDSASSLLKILFELNPEGSSADQLLRVQSQPVEIIYDALTVNSMAEFFKTGKGVDLEVLTSATLMKLEEIKEKTASGLSHIIETRKILDLRIDLKPSYLLVPKTGFYDKKSDLMILDFGSLQLNSVDQGSHQQVSASFSSLEEIMDRAYERYSLELRSVQVLYSKSGDEWKLARLQGSSKQHILQPLDFKVQLAKCMVDKDARMPRFKVSGELPLLHVKISDQKIQGVLDLVNSIPLPQTSSTPSSPTGKVLAVPLTKARPRVLSLDPSALLDVIETDSEEDASERSQSEDVQKTPTEELTEVQFKFEVKEVLMELTRQADQENTVLALGVSQLGAEGKMRTYDLAITSYLRKVSLDYCEIRDIQNQPLHLISSSDKHGSDLLKVEYIKADTNGPNFQTLFNNTEQTLKVEFSSLDFLLHTKALLSTINYLNTALPKELPAPREKGSKKQVDKGGSGNTVSKSPKDKNVFNFKLFAVLGSFRIEVCDDLRSIADIRIQGIDASVSVQAKETGVFARLRDIIVIDVDPKTIHKKAVSIVGEEVFSFKMSLYPNATEGEGYSDTSKVDGKVTLRLGCIQIVYLHKFLMSLLKFIDNFQTAKEALTAATAQAAEKAASSVRDFARKSFRLSMDVRLKAPVVIIPQSSVSHNAFVVDLGLITVGNSFRLVSAEGFPLPAVVEKMDVNLTQLKLSRTTLKGSSSQPDIEILQPINLELLVSRNLAASWFTKIPGVEVRGVLKSMNMALGQEDFGVLMKIIVENIGEGSKDQAPDVKRGDAKGDAGTDYKFRDKAESSEQEKTVAPSPGMVNGASEENIINVLLNFEIKEVMLTLKKTRDQTECPFLVLHVAHLGIDTRVRKFDMCAGTYIKKITMKCLEFSDSNGEPLSIISSSVETGGDLLKVQYFKADRNGPNFASVYKSTEQMINVTFSSLDLMLHTEALLSTTNFLTAALSSGGAPSPESQQRLRAEDGRTLASRTVSPGSPSDGDAIDLKIAMQLGAFNVLVCDESCNIADIKIQGLQGSLLMQGTQTHISARLRDFIIINVDPKTIHKKAISIVGDEVFSFTMSLTPKATEGPGYTDTSKVDGKVKLNVGCIQVLYLHKFVMSLLNFTNHFQMAKEALTAATAQVAEKAASSVRDFAQKSFRLSMDVRLKAPVIIIPQSSVSHNALEVDLGLITVGNGFSLLPVEGCPLPAVIDEMDVQLTRLKLSRIYLDPASAEPSTELLEPVNFLLSVKRNLASAWFTKMAAVEIDGDLKPMKVALSQDDLSVLLKILMENIGEAAELQPDARVCVEATLKQQASRTEAESPRGEVEKQKESKDPEQEPLETMKFNFNIESLALVLYSNDPKQVATISRHEEGLCLGEFTLHLMKASGKMFNTGALEVSTILTSCTLDDKRSGIQRVTSRMVGKRDEDSADAMIDVTYSQRDSERLVVAVLQKLYLCASVEFLMAVADFFIQALPQSPPAAPDRPGQLPLKQIAGPKIYVDPKTPSVPKMRLRAVVVDPEVVFVANLMKADAPALLASFQCDFNLESDEAGQVMRANLRELKVLACPFIGNKEDKAVTTVLRPCSVVLETKKQRNEPLAGSVTVQEVIIKISPVILNTVMTITAAMTAKPKEDQREEDTGDLGKLWSVMNLYESNHWFLGVDPATEVTESFSDQDGRNAGESFVVDVKVVQVTMESGMGHRTVPLLLAESSLAATAKNWSSLLNVSADLTLEVNYFNEAHAVWEPFIERVENGKRRWNLKLEIKNNPVQDKSPVPGDDFIILPEPQTAINICSKDTMNITISKCCINVFKNLAQAFSEGTASTFDYSQKEKAPFTIRNALGIPLIVQHSNNLRVADSPSRGKLHEVAVGESVDLEYSAFEPSARGKLSALQRQESCLFTLGLVPTGYSEITNIPVDKPGRRLYNVRGPQLQEAISVLVQTDATEGNKVMTVRSPLQIKNHFSVPFTILKYCPTSRGLVSIGVAEPEKESHVALESYRGQLFLQPVGRLKGQYQPSSTCISWKEQVHRSSEVRAVLQCPASESSFLPLVVSTLAVPDDIRFISSKGDDDWDPAYIIHLHPAVTIRNLLPYSLRYLLEGSAETHELLEGSTADVLNARIGGEIMELALMKYQGRNWNGHVRIHPGMAEFFPVCFSCDSAERLTADVSVHASQAGGRLVLSVFSPYWIINKTSRVLQYRAEDVHVKHPSDFRDVVLFSFKKKNIFSKNKLQLSVSTSAWSDGFSLDTVGSYGCVKCPANNMEFLVGVSIQMSSFNLTRIVTMSPFYTLVNKSSYELEVGEVQVDETPMYGRWHYIASRECLPLWPESTAGKLCVRAVGSECSSKSFFFNKQDSGTLLSMDVCGGVIVDVNISDHSTVISFSDYYHGSAPALIINHTPWAAIYYMQSGSPKPRELKQGEAQRFTWDDPAGTRKLAWSCMDQKGELDLVKDECGQFAYDNMTQIHWVSFLDGRQRVLLFTEDVAVVSKARQAEEMEQFQQEISVSLQNLGLSLVNNDLKQEIAYVGITSSGVVWEMRPKNRWKSFNHKNINLLEKAYQNQLSGKVVPGWVKVDTGLEVNFSRVPMVMRQPYPCTIRRNFLSGIQVEFKQSPHQRSLRAQLHWLQVDNQLTGAIFPIVFHPVPPPKSIALDSEPKPFIDVSVITRFNEHSQVMQFKYFMALVQEMAVKIDQGFLGAIIALFTPATDPEAEKQKNKLIEKDLEALQAELMETSMTDTSGLSFFEHFHISPIKLHLSLSLGSSGEDSEQQEMVAIQSVNLLLKSIGATLTDVDDLIFKLAFFEVKYQFYRREKLMWAVIRHYSEQFLKQMYVLVLGLDVLGNPFGLIRGLSEGVEAFFYEPFQGAVQGPEEFAEGFVIGVRSLLGHTVGGAAGMVSRITGSVGKGLAAITMDKEYQQKRREEMNRTPKDFGESLAKGGKGFLKGVVGGVTGIVTKPVEGAKKEGAAGFFKGIGKGLVGVVARPTGGIVDMASSTFQGIQRVAESTEEVTKLRPVRLIREDGIVRPYDRLESQGYDLFQRSEIKQLDGEIFREHCEFPGHKRTNIIVTNRRVMCVKEIEFVGHFNKEWECLFEHFSRPPLADGGDLRIYCKEQSKLKIPKKDGQEPMRVVHLRQAAVAQNLCDAITEAQAACRQHRMVRQKSQRFLKPENRS</sequence>
<keyword evidence="3" id="KW-0445">Lipid transport</keyword>
<keyword evidence="2" id="KW-0813">Transport</keyword>
<dbReference type="InterPro" id="IPR056747">
    <property type="entry name" value="VPS13-like_M"/>
</dbReference>
<dbReference type="PANTHER" id="PTHR16166">
    <property type="entry name" value="VACUOLAR PROTEIN SORTING-ASSOCIATED PROTEIN VPS13"/>
    <property type="match status" value="1"/>
</dbReference>
<feature type="domain" description="VPS13-like middle region" evidence="6">
    <location>
        <begin position="1561"/>
        <end position="2360"/>
    </location>
</feature>
<evidence type="ECO:0000259" key="7">
    <source>
        <dbReference type="Pfam" id="PF25036"/>
    </source>
</evidence>
<dbReference type="GO" id="GO:0045053">
    <property type="term" value="P:protein retention in Golgi apparatus"/>
    <property type="evidence" value="ECO:0007669"/>
    <property type="project" value="TreeGrafter"/>
</dbReference>
<dbReference type="Pfam" id="PF25037">
    <property type="entry name" value="VPS13_C"/>
    <property type="match status" value="1"/>
</dbReference>
<feature type="compositionally biased region" description="Basic and acidic residues" evidence="4">
    <location>
        <begin position="437"/>
        <end position="453"/>
    </location>
</feature>
<feature type="region of interest" description="Disordered" evidence="4">
    <location>
        <begin position="836"/>
        <end position="856"/>
    </location>
</feature>
<evidence type="ECO:0000256" key="2">
    <source>
        <dbReference type="ARBA" id="ARBA00022448"/>
    </source>
</evidence>
<evidence type="ECO:0000256" key="3">
    <source>
        <dbReference type="ARBA" id="ARBA00023055"/>
    </source>
</evidence>
<proteinExistence type="inferred from homology"/>
<evidence type="ECO:0000256" key="1">
    <source>
        <dbReference type="ARBA" id="ARBA00006545"/>
    </source>
</evidence>
<dbReference type="OrthoDB" id="428159at2759"/>
<evidence type="ECO:0000313" key="9">
    <source>
        <dbReference type="EMBL" id="KAJ8340255.1"/>
    </source>
</evidence>
<comment type="similarity">
    <text evidence="1">Belongs to the VPS13 family.</text>
</comment>
<dbReference type="EMBL" id="JAINUF010000016">
    <property type="protein sequence ID" value="KAJ8340255.1"/>
    <property type="molecule type" value="Genomic_DNA"/>
</dbReference>
<feature type="region of interest" description="Disordered" evidence="4">
    <location>
        <begin position="1322"/>
        <end position="1363"/>
    </location>
</feature>
<evidence type="ECO:0000256" key="4">
    <source>
        <dbReference type="SAM" id="MobiDB-lite"/>
    </source>
</evidence>
<feature type="region of interest" description="Disordered" evidence="4">
    <location>
        <begin position="998"/>
        <end position="1021"/>
    </location>
</feature>
<evidence type="ECO:0000313" key="10">
    <source>
        <dbReference type="Proteomes" id="UP001152622"/>
    </source>
</evidence>
<feature type="compositionally biased region" description="Basic and acidic residues" evidence="4">
    <location>
        <begin position="843"/>
        <end position="856"/>
    </location>
</feature>
<dbReference type="Pfam" id="PF25036">
    <property type="entry name" value="VPS13_VAB"/>
    <property type="match status" value="1"/>
</dbReference>
<keyword evidence="10" id="KW-1185">Reference proteome</keyword>
<feature type="compositionally biased region" description="Basic and acidic residues" evidence="4">
    <location>
        <begin position="1322"/>
        <end position="1355"/>
    </location>
</feature>
<dbReference type="InterPro" id="IPR056748">
    <property type="entry name" value="VPS13-like_C"/>
</dbReference>
<dbReference type="GO" id="GO:0006869">
    <property type="term" value="P:lipid transport"/>
    <property type="evidence" value="ECO:0007669"/>
    <property type="project" value="UniProtKB-KW"/>
</dbReference>
<dbReference type="PANTHER" id="PTHR16166:SF125">
    <property type="entry name" value="INTERMEMBRANE LIPID TRANSFER PROTEIN VPS13C"/>
    <property type="match status" value="1"/>
</dbReference>
<evidence type="ECO:0000259" key="6">
    <source>
        <dbReference type="Pfam" id="PF25033"/>
    </source>
</evidence>
<feature type="domain" description="Vacuolar protein sorting-associated protein 13 VPS13 adaptor binding" evidence="7">
    <location>
        <begin position="2437"/>
        <end position="2969"/>
    </location>
</feature>
<feature type="region of interest" description="Disordered" evidence="4">
    <location>
        <begin position="433"/>
        <end position="454"/>
    </location>
</feature>
<evidence type="ECO:0008006" key="11">
    <source>
        <dbReference type="Google" id="ProtNLM"/>
    </source>
</evidence>
<dbReference type="GO" id="GO:0007005">
    <property type="term" value="P:mitochondrion organization"/>
    <property type="evidence" value="ECO:0007669"/>
    <property type="project" value="TreeGrafter"/>
</dbReference>
<feature type="domain" description="Chorein N-terminal" evidence="5">
    <location>
        <begin position="2"/>
        <end position="803"/>
    </location>
</feature>
<organism evidence="9 10">
    <name type="scientific">Synaphobranchus kaupii</name>
    <name type="common">Kaup's arrowtooth eel</name>
    <dbReference type="NCBI Taxonomy" id="118154"/>
    <lineage>
        <taxon>Eukaryota</taxon>
        <taxon>Metazoa</taxon>
        <taxon>Chordata</taxon>
        <taxon>Craniata</taxon>
        <taxon>Vertebrata</taxon>
        <taxon>Euteleostomi</taxon>
        <taxon>Actinopterygii</taxon>
        <taxon>Neopterygii</taxon>
        <taxon>Teleostei</taxon>
        <taxon>Anguilliformes</taxon>
        <taxon>Synaphobranchidae</taxon>
        <taxon>Synaphobranchus</taxon>
    </lineage>
</organism>
<feature type="domain" description="Intermembrane lipid transfer protein VPS13-like C-terminal" evidence="8">
    <location>
        <begin position="3546"/>
        <end position="3654"/>
    </location>
</feature>
<evidence type="ECO:0000259" key="8">
    <source>
        <dbReference type="Pfam" id="PF25037"/>
    </source>
</evidence>
<protein>
    <recommendedName>
        <fullName evidence="11">Vacuolar protein sorting 13 homolog C</fullName>
    </recommendedName>
</protein>
<reference evidence="9" key="1">
    <citation type="journal article" date="2023" name="Science">
        <title>Genome structures resolve the early diversification of teleost fishes.</title>
        <authorList>
            <person name="Parey E."/>
            <person name="Louis A."/>
            <person name="Montfort J."/>
            <person name="Bouchez O."/>
            <person name="Roques C."/>
            <person name="Iampietro C."/>
            <person name="Lluch J."/>
            <person name="Castinel A."/>
            <person name="Donnadieu C."/>
            <person name="Desvignes T."/>
            <person name="Floi Bucao C."/>
            <person name="Jouanno E."/>
            <person name="Wen M."/>
            <person name="Mejri S."/>
            <person name="Dirks R."/>
            <person name="Jansen H."/>
            <person name="Henkel C."/>
            <person name="Chen W.J."/>
            <person name="Zahm M."/>
            <person name="Cabau C."/>
            <person name="Klopp C."/>
            <person name="Thompson A.W."/>
            <person name="Robinson-Rechavi M."/>
            <person name="Braasch I."/>
            <person name="Lecointre G."/>
            <person name="Bobe J."/>
            <person name="Postlethwait J.H."/>
            <person name="Berthelot C."/>
            <person name="Roest Crollius H."/>
            <person name="Guiguen Y."/>
        </authorList>
    </citation>
    <scope>NUCLEOTIDE SEQUENCE</scope>
    <source>
        <strain evidence="9">WJC10195</strain>
    </source>
</reference>
<dbReference type="GO" id="GO:0006623">
    <property type="term" value="P:protein targeting to vacuole"/>
    <property type="evidence" value="ECO:0007669"/>
    <property type="project" value="TreeGrafter"/>
</dbReference>
<accession>A0A9Q1EK87</accession>
<feature type="compositionally biased region" description="Basic and acidic residues" evidence="4">
    <location>
        <begin position="1860"/>
        <end position="1879"/>
    </location>
</feature>
<dbReference type="InterPro" id="IPR009543">
    <property type="entry name" value="VPS13_VAB"/>
</dbReference>